<evidence type="ECO:0000256" key="3">
    <source>
        <dbReference type="ARBA" id="ARBA00018821"/>
    </source>
</evidence>
<dbReference type="RefSeq" id="WP_192961896.1">
    <property type="nucleotide sequence ID" value="NZ_QKOF01000006.1"/>
</dbReference>
<dbReference type="InterPro" id="IPR007264">
    <property type="entry name" value="H/ACA_rnp_Nop10"/>
</dbReference>
<comment type="function">
    <text evidence="1 7">Involved in ribosome biogenesis; more specifically in 18S rRNA pseudouridylation and in cleavage of pre-rRNA.</text>
</comment>
<comment type="caution">
    <text evidence="8">The sequence shown here is derived from an EMBL/GenBank/DDBJ whole genome shotgun (WGS) entry which is preliminary data.</text>
</comment>
<dbReference type="AlphaFoldDB" id="A0A842YNC4"/>
<accession>A0A842YNC4</accession>
<name>A0A842YNC4_METTF</name>
<dbReference type="GO" id="GO:0030515">
    <property type="term" value="F:snoRNA binding"/>
    <property type="evidence" value="ECO:0007669"/>
    <property type="project" value="InterPro"/>
</dbReference>
<reference evidence="8" key="1">
    <citation type="submission" date="2018-06" db="EMBL/GenBank/DDBJ databases">
        <title>Draft genome sequence of Methanothermobacter thermautotrophicus Strain WHS, a thermophilic, hydrogenotrophic methanogen isolated from Washburn Hot Springs in Yellowstone National Park, USA.</title>
        <authorList>
            <person name="Mckay L.J."/>
            <person name="Klingelsmith K."/>
            <person name="Inskeep W.P."/>
            <person name="Fields M.W."/>
        </authorList>
    </citation>
    <scope>NUCLEOTIDE SEQUENCE</scope>
    <source>
        <strain evidence="8">WHS</strain>
    </source>
</reference>
<dbReference type="HAMAP" id="MF_00803">
    <property type="entry name" value="Nop10"/>
    <property type="match status" value="1"/>
</dbReference>
<organism evidence="8 9">
    <name type="scientific">Methanothermobacter thermautotrophicus</name>
    <name type="common">Methanobacterium thermoformicicum</name>
    <dbReference type="NCBI Taxonomy" id="145262"/>
    <lineage>
        <taxon>Archaea</taxon>
        <taxon>Methanobacteriati</taxon>
        <taxon>Methanobacteriota</taxon>
        <taxon>Methanomada group</taxon>
        <taxon>Methanobacteria</taxon>
        <taxon>Methanobacteriales</taxon>
        <taxon>Methanobacteriaceae</taxon>
        <taxon>Methanothermobacter</taxon>
    </lineage>
</organism>
<sequence length="59" mass="6818">MKMKRCRSCGEYTLKEACPHCGGRTGVIYPPKFSPEDKYGVYRRKLKREIYSKGSGELK</sequence>
<evidence type="ECO:0000256" key="1">
    <source>
        <dbReference type="ARBA" id="ARBA00002325"/>
    </source>
</evidence>
<dbReference type="InterPro" id="IPR036756">
    <property type="entry name" value="H/ACA_rnp_Nop10_sf"/>
</dbReference>
<keyword evidence="6 7" id="KW-0687">Ribonucleoprotein</keyword>
<keyword evidence="4 7" id="KW-0690">Ribosome biogenesis</keyword>
<proteinExistence type="inferred from homology"/>
<dbReference type="InterPro" id="IPR023532">
    <property type="entry name" value="Nop10_arc-typ"/>
</dbReference>
<protein>
    <recommendedName>
        <fullName evidence="3 7">Ribosome biogenesis protein Nop10</fullName>
    </recommendedName>
</protein>
<dbReference type="Gene3D" id="2.20.28.40">
    <property type="entry name" value="H/ACA ribonucleoprotein complex, subunit Nop10"/>
    <property type="match status" value="1"/>
</dbReference>
<dbReference type="EMBL" id="QKOF01000006">
    <property type="protein sequence ID" value="MBE2900110.1"/>
    <property type="molecule type" value="Genomic_DNA"/>
</dbReference>
<keyword evidence="5 7" id="KW-0698">rRNA processing</keyword>
<comment type="similarity">
    <text evidence="2 7">Belongs to the NOP10 family.</text>
</comment>
<evidence type="ECO:0000256" key="7">
    <source>
        <dbReference type="HAMAP-Rule" id="MF_00803"/>
    </source>
</evidence>
<evidence type="ECO:0000256" key="2">
    <source>
        <dbReference type="ARBA" id="ARBA00009462"/>
    </source>
</evidence>
<evidence type="ECO:0000313" key="8">
    <source>
        <dbReference type="EMBL" id="MBE2900110.1"/>
    </source>
</evidence>
<dbReference type="GO" id="GO:0006364">
    <property type="term" value="P:rRNA processing"/>
    <property type="evidence" value="ECO:0007669"/>
    <property type="project" value="UniProtKB-UniRule"/>
</dbReference>
<evidence type="ECO:0000256" key="6">
    <source>
        <dbReference type="ARBA" id="ARBA00023274"/>
    </source>
</evidence>
<dbReference type="OrthoDB" id="7259at2157"/>
<dbReference type="Proteomes" id="UP000646659">
    <property type="component" value="Unassembled WGS sequence"/>
</dbReference>
<evidence type="ECO:0000313" key="9">
    <source>
        <dbReference type="Proteomes" id="UP000646659"/>
    </source>
</evidence>
<evidence type="ECO:0000256" key="5">
    <source>
        <dbReference type="ARBA" id="ARBA00022552"/>
    </source>
</evidence>
<dbReference type="SUPFAM" id="SSF144210">
    <property type="entry name" value="Nop10-like SnoRNP"/>
    <property type="match status" value="1"/>
</dbReference>
<dbReference type="Pfam" id="PF04135">
    <property type="entry name" value="Nop10p"/>
    <property type="match status" value="1"/>
</dbReference>
<dbReference type="GO" id="GO:1990904">
    <property type="term" value="C:ribonucleoprotein complex"/>
    <property type="evidence" value="ECO:0007669"/>
    <property type="project" value="UniProtKB-KW"/>
</dbReference>
<dbReference type="NCBIfam" id="NF009623">
    <property type="entry name" value="PRK13130.1"/>
    <property type="match status" value="1"/>
</dbReference>
<evidence type="ECO:0000256" key="4">
    <source>
        <dbReference type="ARBA" id="ARBA00022517"/>
    </source>
</evidence>
<dbReference type="GO" id="GO:0001522">
    <property type="term" value="P:pseudouridine synthesis"/>
    <property type="evidence" value="ECO:0007669"/>
    <property type="project" value="InterPro"/>
</dbReference>
<gene>
    <name evidence="7" type="primary">nop10</name>
    <name evidence="8" type="ORF">DNK57_04670</name>
</gene>